<dbReference type="AlphaFoldDB" id="A0A183IB46"/>
<keyword evidence="12" id="KW-1133">Transmembrane helix</keyword>
<comment type="pathway">
    <text evidence="3">Protein modification; protein glycosylation.</text>
</comment>
<evidence type="ECO:0000256" key="20">
    <source>
        <dbReference type="ARBA" id="ARBA00032552"/>
    </source>
</evidence>
<evidence type="ECO:0000256" key="25">
    <source>
        <dbReference type="PIRSR" id="PIRSR607754-3"/>
    </source>
</evidence>
<dbReference type="UniPathway" id="UPA00378"/>
<evidence type="ECO:0000256" key="1">
    <source>
        <dbReference type="ARBA" id="ARBA00001936"/>
    </source>
</evidence>
<keyword evidence="17 24" id="KW-0464">Manganese</keyword>
<feature type="binding site" evidence="24">
    <location>
        <position position="379"/>
    </location>
    <ligand>
        <name>Mn(2+)</name>
        <dbReference type="ChEBI" id="CHEBI:29035"/>
    </ligand>
</feature>
<dbReference type="EC" id="2.4.1.143" evidence="5"/>
<reference evidence="26 27" key="2">
    <citation type="submission" date="2018-11" db="EMBL/GenBank/DDBJ databases">
        <authorList>
            <consortium name="Pathogen Informatics"/>
        </authorList>
    </citation>
    <scope>NUCLEOTIDE SEQUENCE [LARGE SCALE GENOMIC DNA]</scope>
</reference>
<evidence type="ECO:0000256" key="8">
    <source>
        <dbReference type="ARBA" id="ARBA00022679"/>
    </source>
</evidence>
<evidence type="ECO:0000256" key="14">
    <source>
        <dbReference type="ARBA" id="ARBA00023136"/>
    </source>
</evidence>
<evidence type="ECO:0000256" key="11">
    <source>
        <dbReference type="ARBA" id="ARBA00022968"/>
    </source>
</evidence>
<evidence type="ECO:0000313" key="27">
    <source>
        <dbReference type="Proteomes" id="UP000270296"/>
    </source>
</evidence>
<dbReference type="InterPro" id="IPR029044">
    <property type="entry name" value="Nucleotide-diphossugar_trans"/>
</dbReference>
<evidence type="ECO:0000256" key="22">
    <source>
        <dbReference type="ARBA" id="ARBA00093257"/>
    </source>
</evidence>
<feature type="disulfide bond" evidence="25">
    <location>
        <begin position="344"/>
        <end position="445"/>
    </location>
</feature>
<evidence type="ECO:0000256" key="17">
    <source>
        <dbReference type="ARBA" id="ARBA00023211"/>
    </source>
</evidence>
<evidence type="ECO:0000256" key="15">
    <source>
        <dbReference type="ARBA" id="ARBA00023157"/>
    </source>
</evidence>
<keyword evidence="10 24" id="KW-0479">Metal-binding</keyword>
<sequence length="455" mass="53119">MMNSRFVLKILKLVFLLSTAGFFVAQFHIFNDYYHHRAENSENDHNSRLLAANASFVKDSSFGVGKEVQDPGSSLEEKITGVYFGDRKWWAPSADDVRRSIEDNNLNAPILNEDQYGPIENVHSILVVQVHDRAYYFSKLIESLSKVPRIGREALMIVSYDYYSKQMYDMVKNITAFRVMQIFYPYSMQLYSNRFPGTDSRDCNSDMTKQQAEKAKCLNWKTPDKYGHYRRAELSQIKHHWWWKINYVFDGIERLRNFDGWIIFLEEDHYVSPDILHTFDYIVTNKERLCSECSVITLGSYFQPKKADYDKVSAQVWFSSQHNMGMAINRTTWNEVKKFAKNFCSYDDYNWDWSLLHVSTKLLKNPLRCLVVLGPRVFHIGDCGTHHKHCTADTSVRRVVSQLNDVRQQLFPQKIVLSSRAGLRRSPKPPKENGGWGDVRDHKLCMNHVINVNSL</sequence>
<keyword evidence="9" id="KW-0812">Transmembrane</keyword>
<feature type="binding site" evidence="23">
    <location>
        <begin position="236"/>
        <end position="240"/>
    </location>
    <ligand>
        <name>substrate</name>
    </ligand>
</feature>
<evidence type="ECO:0000256" key="3">
    <source>
        <dbReference type="ARBA" id="ARBA00004922"/>
    </source>
</evidence>
<keyword evidence="8" id="KW-0808">Transferase</keyword>
<dbReference type="Gene3D" id="3.90.550.10">
    <property type="entry name" value="Spore Coat Polysaccharide Biosynthesis Protein SpsA, Chain A"/>
    <property type="match status" value="1"/>
</dbReference>
<evidence type="ECO:0000256" key="24">
    <source>
        <dbReference type="PIRSR" id="PIRSR607754-2"/>
    </source>
</evidence>
<evidence type="ECO:0000256" key="12">
    <source>
        <dbReference type="ARBA" id="ARBA00022989"/>
    </source>
</evidence>
<comment type="cofactor">
    <cofactor evidence="1 24">
        <name>Mn(2+)</name>
        <dbReference type="ChEBI" id="CHEBI:29035"/>
    </cofactor>
</comment>
<dbReference type="GO" id="GO:0008455">
    <property type="term" value="F:alpha-1,6-mannosylglycoprotein 2-beta-N-acetylglucosaminyltransferase activity"/>
    <property type="evidence" value="ECO:0007669"/>
    <property type="project" value="UniProtKB-EC"/>
</dbReference>
<dbReference type="GO" id="GO:0000139">
    <property type="term" value="C:Golgi membrane"/>
    <property type="evidence" value="ECO:0007669"/>
    <property type="project" value="UniProtKB-SubCell"/>
</dbReference>
<feature type="binding site" evidence="24">
    <location>
        <position position="268"/>
    </location>
    <ligand>
        <name>Mn(2+)</name>
        <dbReference type="ChEBI" id="CHEBI:29035"/>
    </ligand>
</feature>
<keyword evidence="7" id="KW-0328">Glycosyltransferase</keyword>
<evidence type="ECO:0000256" key="23">
    <source>
        <dbReference type="PIRSR" id="PIRSR607754-1"/>
    </source>
</evidence>
<dbReference type="GO" id="GO:0009312">
    <property type="term" value="P:oligosaccharide biosynthetic process"/>
    <property type="evidence" value="ECO:0007669"/>
    <property type="project" value="InterPro"/>
</dbReference>
<dbReference type="GO" id="GO:0005795">
    <property type="term" value="C:Golgi stack"/>
    <property type="evidence" value="ECO:0007669"/>
    <property type="project" value="InterPro"/>
</dbReference>
<accession>A0A183IB46</accession>
<evidence type="ECO:0000256" key="2">
    <source>
        <dbReference type="ARBA" id="ARBA00004323"/>
    </source>
</evidence>
<dbReference type="SUPFAM" id="SSF53448">
    <property type="entry name" value="Nucleotide-diphospho-sugar transferases"/>
    <property type="match status" value="1"/>
</dbReference>
<comment type="catalytic activity">
    <reaction evidence="22">
        <text>an N(4)-{beta-D-GlcNAc-(1-&gt;2)-alpha-D-Man-(1-&gt;3)-[alpha-D-Man-(1-&gt;6)]-beta-D-Man-(1-&gt;4)-beta-D-GlcNAc-(1-&gt;4)-beta-D-GlcNAc}-L-asparaginyl-[protein] + UDP-N-acetyl-alpha-D-glucosamine = N(4)-{beta-D-GlcNAc-(1-&gt;2)-alpha-D-Man-(1-&gt;3)-[beta-D-GlcNAc-(1-&gt;2)-alpha-D-Man-(1-&gt;6)]-beta-D-Man-(1-&gt;4)-beta-D-GlcNAc-(1-&gt;4)-beta-D-GlcNAc}-L-asparaginyl-[protein] + UDP + H(+)</text>
        <dbReference type="Rhea" id="RHEA:12941"/>
        <dbReference type="Rhea" id="RHEA-COMP:13526"/>
        <dbReference type="Rhea" id="RHEA-COMP:14369"/>
        <dbReference type="ChEBI" id="CHEBI:15378"/>
        <dbReference type="ChEBI" id="CHEBI:57705"/>
        <dbReference type="ChEBI" id="CHEBI:58223"/>
        <dbReference type="ChEBI" id="CHEBI:60615"/>
        <dbReference type="ChEBI" id="CHEBI:60651"/>
        <dbReference type="EC" id="2.4.1.143"/>
    </reaction>
</comment>
<dbReference type="Proteomes" id="UP000270296">
    <property type="component" value="Unassembled WGS sequence"/>
</dbReference>
<protein>
    <recommendedName>
        <fullName evidence="6">Alpha-1,6-mannosyl-glycoprotein 2-beta-N-acetylglucosaminyltransferase</fullName>
        <ecNumber evidence="5">2.4.1.143</ecNumber>
    </recommendedName>
    <alternativeName>
        <fullName evidence="21">Beta-1,2-N-acetylglucosaminyltransferase II</fullName>
    </alternativeName>
    <alternativeName>
        <fullName evidence="20">GlcNAc-T II</fullName>
    </alternativeName>
    <alternativeName>
        <fullName evidence="19">Mannoside acetylglucosaminyltransferase 2</fullName>
    </alternativeName>
    <alternativeName>
        <fullName evidence="18">N-glycosyl-oligosaccharide-glycoprotein N-acetylglucosaminyltransferase II</fullName>
    </alternativeName>
</protein>
<evidence type="ECO:0000256" key="6">
    <source>
        <dbReference type="ARBA" id="ARBA00014817"/>
    </source>
</evidence>
<feature type="binding site" evidence="23">
    <location>
        <begin position="129"/>
        <end position="133"/>
    </location>
    <ligand>
        <name>substrate</name>
    </ligand>
</feature>
<dbReference type="OrthoDB" id="6019616at2759"/>
<evidence type="ECO:0000256" key="13">
    <source>
        <dbReference type="ARBA" id="ARBA00023034"/>
    </source>
</evidence>
<dbReference type="EMBL" id="UZAM01006639">
    <property type="protein sequence ID" value="VDO92324.1"/>
    <property type="molecule type" value="Genomic_DNA"/>
</dbReference>
<evidence type="ECO:0000256" key="5">
    <source>
        <dbReference type="ARBA" id="ARBA00012613"/>
    </source>
</evidence>
<dbReference type="WBParaSite" id="SBAD_0000086301-mRNA-1">
    <property type="protein sequence ID" value="SBAD_0000086301-mRNA-1"/>
    <property type="gene ID" value="SBAD_0000086301"/>
</dbReference>
<feature type="disulfide bond" evidence="25">
    <location>
        <begin position="290"/>
        <end position="293"/>
    </location>
</feature>
<evidence type="ECO:0000313" key="26">
    <source>
        <dbReference type="EMBL" id="VDO92324.1"/>
    </source>
</evidence>
<organism evidence="28">
    <name type="scientific">Soboliphyme baturini</name>
    <dbReference type="NCBI Taxonomy" id="241478"/>
    <lineage>
        <taxon>Eukaryota</taxon>
        <taxon>Metazoa</taxon>
        <taxon>Ecdysozoa</taxon>
        <taxon>Nematoda</taxon>
        <taxon>Enoplea</taxon>
        <taxon>Dorylaimia</taxon>
        <taxon>Dioctophymatida</taxon>
        <taxon>Dioctophymatoidea</taxon>
        <taxon>Soboliphymatidae</taxon>
        <taxon>Soboliphyme</taxon>
    </lineage>
</organism>
<name>A0A183IB46_9BILA</name>
<feature type="disulfide bond" evidence="25">
    <location>
        <begin position="383"/>
        <end position="390"/>
    </location>
</feature>
<keyword evidence="13" id="KW-0333">Golgi apparatus</keyword>
<feature type="binding site" evidence="23">
    <location>
        <position position="161"/>
    </location>
    <ligand>
        <name>substrate</name>
    </ligand>
</feature>
<keyword evidence="11" id="KW-0735">Signal-anchor</keyword>
<evidence type="ECO:0000256" key="16">
    <source>
        <dbReference type="ARBA" id="ARBA00023180"/>
    </source>
</evidence>
<evidence type="ECO:0000256" key="7">
    <source>
        <dbReference type="ARBA" id="ARBA00022676"/>
    </source>
</evidence>
<keyword evidence="14" id="KW-0472">Membrane</keyword>
<dbReference type="PANTHER" id="PTHR12871:SF0">
    <property type="entry name" value="ALPHA-1,6-MANNOSYL-GLYCOPROTEIN 2-BETA-N-ACETYLGLUCOSAMINYLTRANSFERASE"/>
    <property type="match status" value="1"/>
</dbReference>
<dbReference type="GO" id="GO:0046872">
    <property type="term" value="F:metal ion binding"/>
    <property type="evidence" value="ECO:0007669"/>
    <property type="project" value="UniProtKB-KW"/>
</dbReference>
<dbReference type="Pfam" id="PF05060">
    <property type="entry name" value="MGAT2"/>
    <property type="match status" value="1"/>
</dbReference>
<evidence type="ECO:0000256" key="18">
    <source>
        <dbReference type="ARBA" id="ARBA00029663"/>
    </source>
</evidence>
<evidence type="ECO:0000256" key="9">
    <source>
        <dbReference type="ARBA" id="ARBA00022692"/>
    </source>
</evidence>
<evidence type="ECO:0000256" key="19">
    <source>
        <dbReference type="ARBA" id="ARBA00031203"/>
    </source>
</evidence>
<dbReference type="GO" id="GO:0006487">
    <property type="term" value="P:protein N-linked glycosylation"/>
    <property type="evidence" value="ECO:0007669"/>
    <property type="project" value="TreeGrafter"/>
</dbReference>
<keyword evidence="15 25" id="KW-1015">Disulfide bond</keyword>
<dbReference type="PANTHER" id="PTHR12871">
    <property type="entry name" value="BETA-1,2-N-ACETYLGLUCOSAMINYLTRANSFERASE II"/>
    <property type="match status" value="1"/>
</dbReference>
<reference evidence="28" key="1">
    <citation type="submission" date="2016-06" db="UniProtKB">
        <authorList>
            <consortium name="WormBaseParasite"/>
        </authorList>
    </citation>
    <scope>IDENTIFICATION</scope>
</reference>
<dbReference type="InterPro" id="IPR007754">
    <property type="entry name" value="GlcNAc_II"/>
</dbReference>
<evidence type="ECO:0000256" key="10">
    <source>
        <dbReference type="ARBA" id="ARBA00022723"/>
    </source>
</evidence>
<evidence type="ECO:0000256" key="4">
    <source>
        <dbReference type="ARBA" id="ARBA00011011"/>
    </source>
</evidence>
<comment type="similarity">
    <text evidence="4">Belongs to the glycosyltransferase 16 (GT16) protein family.</text>
</comment>
<comment type="subcellular location">
    <subcellularLocation>
        <location evidence="2">Golgi apparatus membrane</location>
        <topology evidence="2">Single-pass type II membrane protein</topology>
    </subcellularLocation>
</comment>
<keyword evidence="27" id="KW-1185">Reference proteome</keyword>
<evidence type="ECO:0000256" key="21">
    <source>
        <dbReference type="ARBA" id="ARBA00032915"/>
    </source>
</evidence>
<feature type="disulfide bond" evidence="25">
    <location>
        <begin position="203"/>
        <end position="217"/>
    </location>
</feature>
<gene>
    <name evidence="26" type="ORF">SBAD_LOCUS840</name>
</gene>
<keyword evidence="16" id="KW-0325">Glycoprotein</keyword>
<proteinExistence type="inferred from homology"/>
<evidence type="ECO:0000313" key="28">
    <source>
        <dbReference type="WBParaSite" id="SBAD_0000086301-mRNA-1"/>
    </source>
</evidence>